<keyword evidence="1" id="KW-0812">Transmembrane</keyword>
<sequence>DTLWPQAIRGFVANPLFGSGYGTLSKEGNQQFTEADSTDNNFLRTLGETGLVGFVSFYGLIMVSMYQVGKVLKDKTGIFAALGIGYLAGAAGLLVNAIYIDVFASSKVALTFWALSGLTLSALTTKNGVPIFTRLVSHLKNHRNFYLILILSMFLLHQNPLAENSVLNSFDVSRQATENFVSARCFVETGKFSLCRPSGLEANAKFSAYSLLLVPFVWIFHTPTSYYYLNLLIVISVLAVSYQYLKIHSFLGLLFIVVFAYEGVFTSGPLEDGQLLRILLVPITVIILEKTLLKSKRKNIIRLAITGGLVLAILLKLNSGSNFLEHFRNENIVLKKQSVFQANGNIPLTTMTGAYENFLITTLSPYYIDLYANNSYRTLPFSNSQDYMDRASQVWGEYDFGSLDSLYEKLLKENNLLFLADYGVADNKDTLQEFATLRKNFDVRYKTIECDELCSLYTVSELSEKISPIPTPVGKNSLNPVDLPTEYSFAIISNKFEPAKEVELPYTYSNFLSKIAPLSQEKFDFSVITGDVTPDNDKTKIPTLQVLYADAASYPVLYSPGNYDLLPNKPLPQTSERFFTDRDYFILLNIGPDSKINPDQRLFVYNAILELEQLPNIKNLFIIAHDLNWQDRSDPKNFIHALESKLAEFPYLNSYIFTADHGDGILPTEMEDGNLHYYASEVMNGERDGYLKVSVSKQDSVVVQNVSLPNLTR</sequence>
<feature type="transmembrane region" description="Helical" evidence="1">
    <location>
        <begin position="300"/>
        <end position="317"/>
    </location>
</feature>
<evidence type="ECO:0000256" key="1">
    <source>
        <dbReference type="SAM" id="Phobius"/>
    </source>
</evidence>
<dbReference type="AlphaFoldDB" id="A0A2M7QC67"/>
<dbReference type="SUPFAM" id="SSF56300">
    <property type="entry name" value="Metallo-dependent phosphatases"/>
    <property type="match status" value="1"/>
</dbReference>
<gene>
    <name evidence="2" type="ORF">COY90_05485</name>
</gene>
<keyword evidence="1" id="KW-0472">Membrane</keyword>
<dbReference type="InterPro" id="IPR051533">
    <property type="entry name" value="WaaL-like"/>
</dbReference>
<dbReference type="CDD" id="cd00838">
    <property type="entry name" value="MPP_superfamily"/>
    <property type="match status" value="1"/>
</dbReference>
<feature type="transmembrane region" description="Helical" evidence="1">
    <location>
        <begin position="144"/>
        <end position="162"/>
    </location>
</feature>
<feature type="transmembrane region" description="Helical" evidence="1">
    <location>
        <begin position="226"/>
        <end position="245"/>
    </location>
</feature>
<accession>A0A2M7QC67</accession>
<dbReference type="PANTHER" id="PTHR37422">
    <property type="entry name" value="TEICHURONIC ACID BIOSYNTHESIS PROTEIN TUAE"/>
    <property type="match status" value="1"/>
</dbReference>
<dbReference type="InterPro" id="IPR029052">
    <property type="entry name" value="Metallo-depent_PP-like"/>
</dbReference>
<feature type="non-terminal residue" evidence="2">
    <location>
        <position position="1"/>
    </location>
</feature>
<keyword evidence="1" id="KW-1133">Transmembrane helix</keyword>
<feature type="transmembrane region" description="Helical" evidence="1">
    <location>
        <begin position="49"/>
        <end position="66"/>
    </location>
</feature>
<comment type="caution">
    <text evidence="2">The sequence shown here is derived from an EMBL/GenBank/DDBJ whole genome shotgun (WGS) entry which is preliminary data.</text>
</comment>
<protein>
    <submittedName>
        <fullName evidence="2">Uncharacterized protein</fullName>
    </submittedName>
</protein>
<feature type="transmembrane region" description="Helical" evidence="1">
    <location>
        <begin position="78"/>
        <end position="100"/>
    </location>
</feature>
<dbReference type="PANTHER" id="PTHR37422:SF13">
    <property type="entry name" value="LIPOPOLYSACCHARIDE BIOSYNTHESIS PROTEIN PA4999-RELATED"/>
    <property type="match status" value="1"/>
</dbReference>
<proteinExistence type="predicted"/>
<feature type="transmembrane region" description="Helical" evidence="1">
    <location>
        <begin position="274"/>
        <end position="293"/>
    </location>
</feature>
<organism evidence="2 3">
    <name type="scientific">Candidatus Roizmanbacteria bacterium CG_4_10_14_0_8_um_filter_39_9</name>
    <dbReference type="NCBI Taxonomy" id="1974829"/>
    <lineage>
        <taxon>Bacteria</taxon>
        <taxon>Candidatus Roizmaniibacteriota</taxon>
    </lineage>
</organism>
<dbReference type="Proteomes" id="UP000230108">
    <property type="component" value="Unassembled WGS sequence"/>
</dbReference>
<name>A0A2M7QC67_9BACT</name>
<reference evidence="3" key="1">
    <citation type="submission" date="2017-09" db="EMBL/GenBank/DDBJ databases">
        <title>Depth-based differentiation of microbial function through sediment-hosted aquifers and enrichment of novel symbionts in the deep terrestrial subsurface.</title>
        <authorList>
            <person name="Probst A.J."/>
            <person name="Ladd B."/>
            <person name="Jarett J.K."/>
            <person name="Geller-Mcgrath D.E."/>
            <person name="Sieber C.M.K."/>
            <person name="Emerson J.B."/>
            <person name="Anantharaman K."/>
            <person name="Thomas B.C."/>
            <person name="Malmstrom R."/>
            <person name="Stieglmeier M."/>
            <person name="Klingl A."/>
            <person name="Woyke T."/>
            <person name="Ryan C.M."/>
            <person name="Banfield J.F."/>
        </authorList>
    </citation>
    <scope>NUCLEOTIDE SEQUENCE [LARGE SCALE GENOMIC DNA]</scope>
</reference>
<feature type="transmembrane region" description="Helical" evidence="1">
    <location>
        <begin position="250"/>
        <end position="268"/>
    </location>
</feature>
<feature type="transmembrane region" description="Helical" evidence="1">
    <location>
        <begin position="112"/>
        <end position="132"/>
    </location>
</feature>
<dbReference type="EMBL" id="PFLF01000115">
    <property type="protein sequence ID" value="PIY68527.1"/>
    <property type="molecule type" value="Genomic_DNA"/>
</dbReference>
<evidence type="ECO:0000313" key="3">
    <source>
        <dbReference type="Proteomes" id="UP000230108"/>
    </source>
</evidence>
<evidence type="ECO:0000313" key="2">
    <source>
        <dbReference type="EMBL" id="PIY68527.1"/>
    </source>
</evidence>